<sequence>MVRLDCDVWCSASSGGGGGSVGSGSNEGCGAVVSGVPLAAIQKGVGVAITSSFVLLFCPVSCSTSYECLSDSDWMTTTTRSGIGRMKASWLAMLVMDGVRRWIWGLNAVGSEVSVRDGTWWERSGSNMDVTRMRGIGVWIPYQDRLSVVLGTAGLVM</sequence>
<organism evidence="1">
    <name type="scientific">Oryza meridionalis</name>
    <dbReference type="NCBI Taxonomy" id="40149"/>
    <lineage>
        <taxon>Eukaryota</taxon>
        <taxon>Viridiplantae</taxon>
        <taxon>Streptophyta</taxon>
        <taxon>Embryophyta</taxon>
        <taxon>Tracheophyta</taxon>
        <taxon>Spermatophyta</taxon>
        <taxon>Magnoliopsida</taxon>
        <taxon>Liliopsida</taxon>
        <taxon>Poales</taxon>
        <taxon>Poaceae</taxon>
        <taxon>BOP clade</taxon>
        <taxon>Oryzoideae</taxon>
        <taxon>Oryzeae</taxon>
        <taxon>Oryzinae</taxon>
        <taxon>Oryza</taxon>
    </lineage>
</organism>
<dbReference type="AlphaFoldDB" id="A0A0E0ERJ6"/>
<evidence type="ECO:0000313" key="2">
    <source>
        <dbReference type="Proteomes" id="UP000008021"/>
    </source>
</evidence>
<reference evidence="1" key="1">
    <citation type="submission" date="2015-04" db="UniProtKB">
        <authorList>
            <consortium name="EnsemblPlants"/>
        </authorList>
    </citation>
    <scope>IDENTIFICATION</scope>
</reference>
<dbReference type="Gramene" id="OMERI09G06250.1">
    <property type="protein sequence ID" value="OMERI09G06250.1"/>
    <property type="gene ID" value="OMERI09G06250"/>
</dbReference>
<proteinExistence type="predicted"/>
<dbReference type="EnsemblPlants" id="OMERI09G06250.1">
    <property type="protein sequence ID" value="OMERI09G06250.1"/>
    <property type="gene ID" value="OMERI09G06250"/>
</dbReference>
<keyword evidence="2" id="KW-1185">Reference proteome</keyword>
<protein>
    <submittedName>
        <fullName evidence="1">Uncharacterized protein</fullName>
    </submittedName>
</protein>
<dbReference type="HOGENOM" id="CLU_141890_0_0_1"/>
<evidence type="ECO:0000313" key="1">
    <source>
        <dbReference type="EnsemblPlants" id="OMERI09G06250.1"/>
    </source>
</evidence>
<reference evidence="1" key="2">
    <citation type="submission" date="2018-05" db="EMBL/GenBank/DDBJ databases">
        <title>OmerRS3 (Oryza meridionalis Reference Sequence Version 3).</title>
        <authorList>
            <person name="Zhang J."/>
            <person name="Kudrna D."/>
            <person name="Lee S."/>
            <person name="Talag J."/>
            <person name="Welchert J."/>
            <person name="Wing R.A."/>
        </authorList>
    </citation>
    <scope>NUCLEOTIDE SEQUENCE [LARGE SCALE GENOMIC DNA]</scope>
    <source>
        <strain evidence="1">cv. OR44</strain>
    </source>
</reference>
<name>A0A0E0ERJ6_9ORYZ</name>
<accession>A0A0E0ERJ6</accession>
<dbReference type="Proteomes" id="UP000008021">
    <property type="component" value="Chromosome 9"/>
</dbReference>